<accession>A0A0B5AQK1</accession>
<dbReference type="BioCyc" id="JESP1508404:G14D9-12509-MONOMER"/>
<dbReference type="OrthoDB" id="2455991at2"/>
<dbReference type="STRING" id="1508404.JMA_32280"/>
<dbReference type="AlphaFoldDB" id="A0A0B5AQK1"/>
<feature type="region of interest" description="Disordered" evidence="1">
    <location>
        <begin position="1"/>
        <end position="42"/>
    </location>
</feature>
<evidence type="ECO:0000313" key="2">
    <source>
        <dbReference type="EMBL" id="AJD92545.1"/>
    </source>
</evidence>
<reference evidence="2 3" key="1">
    <citation type="submission" date="2014-08" db="EMBL/GenBank/DDBJ databases">
        <title>Complete genome of a marine bacteria Jeotgalibacillus malaysiensis.</title>
        <authorList>
            <person name="Yaakop A.S."/>
            <person name="Chan K.-G."/>
            <person name="Goh K.M."/>
        </authorList>
    </citation>
    <scope>NUCLEOTIDE SEQUENCE [LARGE SCALE GENOMIC DNA]</scope>
    <source>
        <strain evidence="2 3">D5</strain>
    </source>
</reference>
<dbReference type="KEGG" id="jeo:JMA_32280"/>
<proteinExistence type="predicted"/>
<dbReference type="HOGENOM" id="CLU_3252738_0_0_9"/>
<organism evidence="2 3">
    <name type="scientific">Jeotgalibacillus malaysiensis</name>
    <dbReference type="NCBI Taxonomy" id="1508404"/>
    <lineage>
        <taxon>Bacteria</taxon>
        <taxon>Bacillati</taxon>
        <taxon>Bacillota</taxon>
        <taxon>Bacilli</taxon>
        <taxon>Bacillales</taxon>
        <taxon>Caryophanaceae</taxon>
        <taxon>Jeotgalibacillus</taxon>
    </lineage>
</organism>
<keyword evidence="3" id="KW-1185">Reference proteome</keyword>
<evidence type="ECO:0000313" key="3">
    <source>
        <dbReference type="Proteomes" id="UP000031449"/>
    </source>
</evidence>
<dbReference type="Proteomes" id="UP000031449">
    <property type="component" value="Chromosome"/>
</dbReference>
<gene>
    <name evidence="2" type="ORF">JMA_32280</name>
</gene>
<protein>
    <submittedName>
        <fullName evidence="2">Uncharacterized protein</fullName>
    </submittedName>
</protein>
<evidence type="ECO:0000256" key="1">
    <source>
        <dbReference type="SAM" id="MobiDB-lite"/>
    </source>
</evidence>
<dbReference type="EMBL" id="CP009416">
    <property type="protein sequence ID" value="AJD92545.1"/>
    <property type="molecule type" value="Genomic_DNA"/>
</dbReference>
<sequence length="42" mass="4879">MMEEVSKNDSVEQRQKKARGQDIEPQRDPEKPAHTKSADNNR</sequence>
<name>A0A0B5AQK1_9BACL</name>